<dbReference type="AlphaFoldDB" id="A0A1V6XC24"/>
<protein>
    <submittedName>
        <fullName evidence="1">Uncharacterized protein</fullName>
    </submittedName>
</protein>
<accession>A0A1V6XC24</accession>
<evidence type="ECO:0000313" key="1">
    <source>
        <dbReference type="EMBL" id="OQE72703.1"/>
    </source>
</evidence>
<sequence>MVGALKRRGSTTWAPPVIRSHTHSLLASSAIQCNSVSQSPQPRRRVSRCKKLAIPIPQTRTWCMCCLRVANRDWEEPPDSIRMPFKVGCVSDTANSIPVLTARSTTKFGNQYVLGVPEGVDDNRFVASAEHIWLTSRAVVNTVFVWMRMFQTSEWQAKLVVKVQAGFEVAEPEPMEFPDSLNAIKKRPW</sequence>
<proteinExistence type="predicted"/>
<dbReference type="Proteomes" id="UP000191691">
    <property type="component" value="Unassembled WGS sequence"/>
</dbReference>
<reference evidence="2" key="1">
    <citation type="journal article" date="2017" name="Nat. Microbiol.">
        <title>Global analysis of biosynthetic gene clusters reveals vast potential of secondary metabolite production in Penicillium species.</title>
        <authorList>
            <person name="Nielsen J.C."/>
            <person name="Grijseels S."/>
            <person name="Prigent S."/>
            <person name="Ji B."/>
            <person name="Dainat J."/>
            <person name="Nielsen K.F."/>
            <person name="Frisvad J.C."/>
            <person name="Workman M."/>
            <person name="Nielsen J."/>
        </authorList>
    </citation>
    <scope>NUCLEOTIDE SEQUENCE [LARGE SCALE GENOMIC DNA]</scope>
    <source>
        <strain evidence="2">IBT 13039</strain>
    </source>
</reference>
<gene>
    <name evidence="1" type="ORF">PENNAL_c0092G09474</name>
</gene>
<evidence type="ECO:0000313" key="2">
    <source>
        <dbReference type="Proteomes" id="UP000191691"/>
    </source>
</evidence>
<keyword evidence="2" id="KW-1185">Reference proteome</keyword>
<dbReference type="EMBL" id="MOOB01000092">
    <property type="protein sequence ID" value="OQE72703.1"/>
    <property type="molecule type" value="Genomic_DNA"/>
</dbReference>
<organism evidence="1 2">
    <name type="scientific">Penicillium nalgiovense</name>
    <dbReference type="NCBI Taxonomy" id="60175"/>
    <lineage>
        <taxon>Eukaryota</taxon>
        <taxon>Fungi</taxon>
        <taxon>Dikarya</taxon>
        <taxon>Ascomycota</taxon>
        <taxon>Pezizomycotina</taxon>
        <taxon>Eurotiomycetes</taxon>
        <taxon>Eurotiomycetidae</taxon>
        <taxon>Eurotiales</taxon>
        <taxon>Aspergillaceae</taxon>
        <taxon>Penicillium</taxon>
    </lineage>
</organism>
<comment type="caution">
    <text evidence="1">The sequence shown here is derived from an EMBL/GenBank/DDBJ whole genome shotgun (WGS) entry which is preliminary data.</text>
</comment>
<name>A0A1V6XC24_PENNA</name>